<dbReference type="Pfam" id="PF11339">
    <property type="entry name" value="DUF3141"/>
    <property type="match status" value="1"/>
</dbReference>
<dbReference type="OrthoDB" id="7231451at2"/>
<evidence type="ECO:0000313" key="1">
    <source>
        <dbReference type="EMBL" id="SHI17309.1"/>
    </source>
</evidence>
<evidence type="ECO:0000313" key="2">
    <source>
        <dbReference type="Proteomes" id="UP000189796"/>
    </source>
</evidence>
<dbReference type="Gene3D" id="3.40.50.1820">
    <property type="entry name" value="alpha/beta hydrolase"/>
    <property type="match status" value="1"/>
</dbReference>
<dbReference type="EMBL" id="LT670817">
    <property type="protein sequence ID" value="SHI17309.1"/>
    <property type="molecule type" value="Genomic_DNA"/>
</dbReference>
<dbReference type="InterPro" id="IPR024501">
    <property type="entry name" value="DUF3141"/>
</dbReference>
<name>A0A1M5YZ90_9BRAD</name>
<dbReference type="Proteomes" id="UP000189796">
    <property type="component" value="Chromosome I"/>
</dbReference>
<proteinExistence type="predicted"/>
<dbReference type="AlphaFoldDB" id="A0A1M5YZ90"/>
<protein>
    <recommendedName>
        <fullName evidence="3">Poly(3-hydroxyalkanoate) synthetase</fullName>
    </recommendedName>
</protein>
<sequence>MSTDNATAPGGPLSGLVASAVEYMLDAGQRSVLFLDVMRRRGDQYREHVAQTAPHVLQYSAELIVDGRKLDEPVNYALVRIIPPKGVEIDLGRRPFIVVDPRAGHGPGIGGFKADSEIGVAMKAGHPCYFIGFLPEPMPGQTIERIARAEALFIEKVISLHPQADGKPCVIGNCQAGWAVMILASLRPELFGPVIVAGAPLAYWAGVHGKYPMRYSGGLLGGSWLTALTSDLGGGKFDGAWLVQNFENQNPSNTLWTKQYNVYSKVDTEAERYLEFERWWGGHVNLNAEEIQFIVDELFVGNNLAAGRIKMSDGQTVDLRNIRSPTLVFCSKGDNITPPQQALNWILDLYADVDEIRAYGQTIVYTVHESVGHLGIFVSGGIAKKEHAEFSSNIDLIDVLPPGLYEATFEAKGADTTNADLAVGQWVMRCEARTLDDIRAMGGNSPEDERRFAAAKRVSEINLAAYRKFLQPWIKGLVTPRMAESMRNLHPLRLQYELFSSRNPFMPAVVSLAEKVSEDRKPVSKDNPFMAFQEQVSKQIVHALDSWRDSQEALSEAIFLAVYGSPTVQAAVGIDPQSAPSRRQEMSAAHREMLQKRVAELKSRIGEGGLREAAIRGLLYVGSARGMVDERSLEALRNLRRKDTSKRLTLTEFKMLVREQFFMLLLDQERALAAIPKLLPDNESERHAAFTAIREVLSASAAISGEVARRLKRVAELFGVDAMGVPESASNVAPFDPKAKAS</sequence>
<evidence type="ECO:0008006" key="3">
    <source>
        <dbReference type="Google" id="ProtNLM"/>
    </source>
</evidence>
<dbReference type="PANTHER" id="PTHR36837">
    <property type="entry name" value="POLY(3-HYDROXYALKANOATE) POLYMERASE SUBUNIT PHAC"/>
    <property type="match status" value="1"/>
</dbReference>
<organism evidence="1 2">
    <name type="scientific">Bradyrhizobium erythrophlei</name>
    <dbReference type="NCBI Taxonomy" id="1437360"/>
    <lineage>
        <taxon>Bacteria</taxon>
        <taxon>Pseudomonadati</taxon>
        <taxon>Pseudomonadota</taxon>
        <taxon>Alphaproteobacteria</taxon>
        <taxon>Hyphomicrobiales</taxon>
        <taxon>Nitrobacteraceae</taxon>
        <taxon>Bradyrhizobium</taxon>
    </lineage>
</organism>
<dbReference type="InterPro" id="IPR029058">
    <property type="entry name" value="AB_hydrolase_fold"/>
</dbReference>
<accession>A0A1M5YZ90</accession>
<dbReference type="PANTHER" id="PTHR36837:SF2">
    <property type="entry name" value="POLY(3-HYDROXYALKANOATE) POLYMERASE SUBUNIT PHAC"/>
    <property type="match status" value="1"/>
</dbReference>
<dbReference type="SUPFAM" id="SSF53474">
    <property type="entry name" value="alpha/beta-Hydrolases"/>
    <property type="match status" value="1"/>
</dbReference>
<reference evidence="1 2" key="1">
    <citation type="submission" date="2016-11" db="EMBL/GenBank/DDBJ databases">
        <authorList>
            <person name="Jaros S."/>
            <person name="Januszkiewicz K."/>
            <person name="Wedrychowicz H."/>
        </authorList>
    </citation>
    <scope>NUCLEOTIDE SEQUENCE [LARGE SCALE GENOMIC DNA]</scope>
    <source>
        <strain evidence="1 2">GAS138</strain>
    </source>
</reference>
<dbReference type="InterPro" id="IPR051321">
    <property type="entry name" value="PHA/PHB_synthase"/>
</dbReference>
<dbReference type="RefSeq" id="WP_079606928.1">
    <property type="nucleotide sequence ID" value="NZ_LT670817.1"/>
</dbReference>
<gene>
    <name evidence="1" type="ORF">SAMN05443248_9011</name>
</gene>